<dbReference type="EMBL" id="JANPWB010000005">
    <property type="protein sequence ID" value="KAJ1183371.1"/>
    <property type="molecule type" value="Genomic_DNA"/>
</dbReference>
<sequence length="141" mass="16162">MGIRSGRWAPMGPQKEGKRMDRKWGGNDDATSKIMGFFTFSCYGRAEKSLGRCSDITGSYPTRPITRIRAGRIYYRIVSHPSYYTDYSRPHLLPDHIPPVLLHGLELAAFITGSYPTPPVTRIRAGRRYYRIKSHPSYYTD</sequence>
<protein>
    <submittedName>
        <fullName evidence="2">Uncharacterized protein</fullName>
    </submittedName>
</protein>
<evidence type="ECO:0000313" key="3">
    <source>
        <dbReference type="Proteomes" id="UP001066276"/>
    </source>
</evidence>
<comment type="caution">
    <text evidence="2">The sequence shown here is derived from an EMBL/GenBank/DDBJ whole genome shotgun (WGS) entry which is preliminary data.</text>
</comment>
<evidence type="ECO:0000313" key="2">
    <source>
        <dbReference type="EMBL" id="KAJ1183371.1"/>
    </source>
</evidence>
<organism evidence="2 3">
    <name type="scientific">Pleurodeles waltl</name>
    <name type="common">Iberian ribbed newt</name>
    <dbReference type="NCBI Taxonomy" id="8319"/>
    <lineage>
        <taxon>Eukaryota</taxon>
        <taxon>Metazoa</taxon>
        <taxon>Chordata</taxon>
        <taxon>Craniata</taxon>
        <taxon>Vertebrata</taxon>
        <taxon>Euteleostomi</taxon>
        <taxon>Amphibia</taxon>
        <taxon>Batrachia</taxon>
        <taxon>Caudata</taxon>
        <taxon>Salamandroidea</taxon>
        <taxon>Salamandridae</taxon>
        <taxon>Pleurodelinae</taxon>
        <taxon>Pleurodeles</taxon>
    </lineage>
</organism>
<feature type="compositionally biased region" description="Basic and acidic residues" evidence="1">
    <location>
        <begin position="15"/>
        <end position="25"/>
    </location>
</feature>
<proteinExistence type="predicted"/>
<dbReference type="AlphaFoldDB" id="A0AAV7U4P2"/>
<reference evidence="2" key="1">
    <citation type="journal article" date="2022" name="bioRxiv">
        <title>Sequencing and chromosome-scale assembly of the giantPleurodeles waltlgenome.</title>
        <authorList>
            <person name="Brown T."/>
            <person name="Elewa A."/>
            <person name="Iarovenko S."/>
            <person name="Subramanian E."/>
            <person name="Araus A.J."/>
            <person name="Petzold A."/>
            <person name="Susuki M."/>
            <person name="Suzuki K.-i.T."/>
            <person name="Hayashi T."/>
            <person name="Toyoda A."/>
            <person name="Oliveira C."/>
            <person name="Osipova E."/>
            <person name="Leigh N.D."/>
            <person name="Simon A."/>
            <person name="Yun M.H."/>
        </authorList>
    </citation>
    <scope>NUCLEOTIDE SEQUENCE</scope>
    <source>
        <strain evidence="2">20211129_DDA</strain>
        <tissue evidence="2">Liver</tissue>
    </source>
</reference>
<evidence type="ECO:0000256" key="1">
    <source>
        <dbReference type="SAM" id="MobiDB-lite"/>
    </source>
</evidence>
<keyword evidence="3" id="KW-1185">Reference proteome</keyword>
<feature type="region of interest" description="Disordered" evidence="1">
    <location>
        <begin position="1"/>
        <end position="25"/>
    </location>
</feature>
<accession>A0AAV7U4P2</accession>
<dbReference type="Proteomes" id="UP001066276">
    <property type="component" value="Chromosome 3_1"/>
</dbReference>
<gene>
    <name evidence="2" type="ORF">NDU88_000193</name>
</gene>
<name>A0AAV7U4P2_PLEWA</name>